<evidence type="ECO:0000313" key="1">
    <source>
        <dbReference type="EMBL" id="OAI16804.1"/>
    </source>
</evidence>
<dbReference type="Proteomes" id="UP000077857">
    <property type="component" value="Unassembled WGS sequence"/>
</dbReference>
<dbReference type="EMBL" id="LUUJ01000072">
    <property type="protein sequence ID" value="OAI16804.1"/>
    <property type="molecule type" value="Genomic_DNA"/>
</dbReference>
<gene>
    <name evidence="1" type="ORF">A1507_11445</name>
</gene>
<organism evidence="1 2">
    <name type="scientific">Methylomonas koyamae</name>
    <dbReference type="NCBI Taxonomy" id="702114"/>
    <lineage>
        <taxon>Bacteria</taxon>
        <taxon>Pseudomonadati</taxon>
        <taxon>Pseudomonadota</taxon>
        <taxon>Gammaproteobacteria</taxon>
        <taxon>Methylococcales</taxon>
        <taxon>Methylococcaceae</taxon>
        <taxon>Methylomonas</taxon>
    </lineage>
</organism>
<proteinExistence type="predicted"/>
<dbReference type="PROSITE" id="PS51257">
    <property type="entry name" value="PROKAR_LIPOPROTEIN"/>
    <property type="match status" value="1"/>
</dbReference>
<evidence type="ECO:0000313" key="2">
    <source>
        <dbReference type="Proteomes" id="UP000077857"/>
    </source>
</evidence>
<reference evidence="1 2" key="1">
    <citation type="submission" date="2016-03" db="EMBL/GenBank/DDBJ databases">
        <authorList>
            <person name="Ploux O."/>
        </authorList>
    </citation>
    <scope>NUCLEOTIDE SEQUENCE [LARGE SCALE GENOMIC DNA]</scope>
    <source>
        <strain evidence="1 2">R-45378</strain>
    </source>
</reference>
<sequence>MSGFGPKRLVGILLLGLAGCADMAVIDGTLVFKGGDWACVGSVEAPAAGLEPIDDVKLVEIARGAPGEGKLCTGKAYLVQQALPVYRVWDSSRPGSEFGSWWSFSPPAAGLDAYREAEAICPEWSAPDRLSVCKIKPGARIAVGPGQSAQCADGSSYPPAAANQVYIPNDAGKGNIFVENCAPAVPWPQ</sequence>
<name>A0A177NGQ2_9GAMM</name>
<dbReference type="OrthoDB" id="6213638at2"/>
<comment type="caution">
    <text evidence="1">The sequence shown here is derived from an EMBL/GenBank/DDBJ whole genome shotgun (WGS) entry which is preliminary data.</text>
</comment>
<protein>
    <recommendedName>
        <fullName evidence="3">Lipoprotein</fullName>
    </recommendedName>
</protein>
<dbReference type="RefSeq" id="WP_064040350.1">
    <property type="nucleotide sequence ID" value="NZ_LUUJ01000072.1"/>
</dbReference>
<dbReference type="AlphaFoldDB" id="A0A177NGQ2"/>
<evidence type="ECO:0008006" key="3">
    <source>
        <dbReference type="Google" id="ProtNLM"/>
    </source>
</evidence>
<accession>A0A177NGQ2</accession>